<accession>A0A4Y7PG42</accession>
<dbReference type="Gene3D" id="1.20.1280.50">
    <property type="match status" value="1"/>
</dbReference>
<dbReference type="Proteomes" id="UP000294933">
    <property type="component" value="Unassembled WGS sequence"/>
</dbReference>
<dbReference type="SUPFAM" id="SSF81383">
    <property type="entry name" value="F-box domain"/>
    <property type="match status" value="1"/>
</dbReference>
<dbReference type="Pfam" id="PF12937">
    <property type="entry name" value="F-box-like"/>
    <property type="match status" value="1"/>
</dbReference>
<keyword evidence="3" id="KW-1185">Reference proteome</keyword>
<organism evidence="2 3">
    <name type="scientific">Rickenella mellea</name>
    <dbReference type="NCBI Taxonomy" id="50990"/>
    <lineage>
        <taxon>Eukaryota</taxon>
        <taxon>Fungi</taxon>
        <taxon>Dikarya</taxon>
        <taxon>Basidiomycota</taxon>
        <taxon>Agaricomycotina</taxon>
        <taxon>Agaricomycetes</taxon>
        <taxon>Hymenochaetales</taxon>
        <taxon>Rickenellaceae</taxon>
        <taxon>Rickenella</taxon>
    </lineage>
</organism>
<dbReference type="AlphaFoldDB" id="A0A4Y7PG42"/>
<feature type="domain" description="F-box" evidence="1">
    <location>
        <begin position="93"/>
        <end position="146"/>
    </location>
</feature>
<evidence type="ECO:0000259" key="1">
    <source>
        <dbReference type="Pfam" id="PF12937"/>
    </source>
</evidence>
<name>A0A4Y7PG42_9AGAM</name>
<sequence>MEPPYVFSKTVDHLMAVFSRIKDANGTVKADLLHEPSEVQVLGGLGDASISVLYQFMLRLKSSQDALRTVLELIDGTIESLQERTLPLQKRVTSLPDELLRRILEVGYEDYDDGDCCKFALRVSGVSRHFRRVALDSPRIWRRLDNKMSADILTLLISRSKNAGLHINFTSGHYR</sequence>
<evidence type="ECO:0000313" key="3">
    <source>
        <dbReference type="Proteomes" id="UP000294933"/>
    </source>
</evidence>
<evidence type="ECO:0000313" key="2">
    <source>
        <dbReference type="EMBL" id="TDL13812.1"/>
    </source>
</evidence>
<protein>
    <recommendedName>
        <fullName evidence="1">F-box domain-containing protein</fullName>
    </recommendedName>
</protein>
<dbReference type="InterPro" id="IPR036047">
    <property type="entry name" value="F-box-like_dom_sf"/>
</dbReference>
<gene>
    <name evidence="2" type="ORF">BD410DRAFT_361036</name>
</gene>
<proteinExistence type="predicted"/>
<dbReference type="OrthoDB" id="3219769at2759"/>
<feature type="non-terminal residue" evidence="2">
    <location>
        <position position="175"/>
    </location>
</feature>
<reference evidence="2 3" key="1">
    <citation type="submission" date="2018-06" db="EMBL/GenBank/DDBJ databases">
        <title>A transcriptomic atlas of mushroom development highlights an independent origin of complex multicellularity.</title>
        <authorList>
            <consortium name="DOE Joint Genome Institute"/>
            <person name="Krizsan K."/>
            <person name="Almasi E."/>
            <person name="Merenyi Z."/>
            <person name="Sahu N."/>
            <person name="Viragh M."/>
            <person name="Koszo T."/>
            <person name="Mondo S."/>
            <person name="Kiss B."/>
            <person name="Balint B."/>
            <person name="Kues U."/>
            <person name="Barry K."/>
            <person name="Hegedus J.C."/>
            <person name="Henrissat B."/>
            <person name="Johnson J."/>
            <person name="Lipzen A."/>
            <person name="Ohm R."/>
            <person name="Nagy I."/>
            <person name="Pangilinan J."/>
            <person name="Yan J."/>
            <person name="Xiong Y."/>
            <person name="Grigoriev I.V."/>
            <person name="Hibbett D.S."/>
            <person name="Nagy L.G."/>
        </authorList>
    </citation>
    <scope>NUCLEOTIDE SEQUENCE [LARGE SCALE GENOMIC DNA]</scope>
    <source>
        <strain evidence="2 3">SZMC22713</strain>
    </source>
</reference>
<dbReference type="STRING" id="50990.A0A4Y7PG42"/>
<dbReference type="VEuPathDB" id="FungiDB:BD410DRAFT_361036"/>
<dbReference type="InterPro" id="IPR001810">
    <property type="entry name" value="F-box_dom"/>
</dbReference>
<dbReference type="EMBL" id="ML170456">
    <property type="protein sequence ID" value="TDL13812.1"/>
    <property type="molecule type" value="Genomic_DNA"/>
</dbReference>